<keyword evidence="1" id="KW-0812">Transmembrane</keyword>
<evidence type="ECO:0000313" key="3">
    <source>
        <dbReference type="Proteomes" id="UP000018680"/>
    </source>
</evidence>
<dbReference type="EMBL" id="CP006939">
    <property type="protein sequence ID" value="AHC15915.1"/>
    <property type="molecule type" value="Genomic_DNA"/>
</dbReference>
<reference evidence="2 3" key="1">
    <citation type="journal article" date="2015" name="Stand. Genomic Sci.">
        <title>Complete genome sequence and description of Salinispira pacifica gen. nov., sp. nov., a novel spirochaete isolated form a hypersaline microbial mat.</title>
        <authorList>
            <person name="Ben Hania W."/>
            <person name="Joseph M."/>
            <person name="Schumann P."/>
            <person name="Bunk B."/>
            <person name="Fiebig A."/>
            <person name="Sproer C."/>
            <person name="Klenk H.P."/>
            <person name="Fardeau M.L."/>
            <person name="Spring S."/>
        </authorList>
    </citation>
    <scope>NUCLEOTIDE SEQUENCE [LARGE SCALE GENOMIC DNA]</scope>
    <source>
        <strain evidence="2 3">L21-RPul-D2</strain>
    </source>
</reference>
<organism evidence="2 3">
    <name type="scientific">Salinispira pacifica</name>
    <dbReference type="NCBI Taxonomy" id="1307761"/>
    <lineage>
        <taxon>Bacteria</taxon>
        <taxon>Pseudomonadati</taxon>
        <taxon>Spirochaetota</taxon>
        <taxon>Spirochaetia</taxon>
        <taxon>Spirochaetales</taxon>
        <taxon>Spirochaetaceae</taxon>
        <taxon>Salinispira</taxon>
    </lineage>
</organism>
<dbReference type="AlphaFoldDB" id="V5WJT0"/>
<gene>
    <name evidence="2" type="ORF">L21SP2_2563</name>
</gene>
<evidence type="ECO:0000256" key="1">
    <source>
        <dbReference type="SAM" id="Phobius"/>
    </source>
</evidence>
<name>V5WJT0_9SPIO</name>
<keyword evidence="1" id="KW-1133">Transmembrane helix</keyword>
<dbReference type="HOGENOM" id="CLU_3332809_0_0_12"/>
<sequence>MNKLTNKILAVIGGSFLLASLILMIVARFRLDAILASI</sequence>
<evidence type="ECO:0000313" key="2">
    <source>
        <dbReference type="EMBL" id="AHC15915.1"/>
    </source>
</evidence>
<proteinExistence type="predicted"/>
<keyword evidence="1" id="KW-0472">Membrane</keyword>
<dbReference type="Proteomes" id="UP000018680">
    <property type="component" value="Chromosome"/>
</dbReference>
<protein>
    <submittedName>
        <fullName evidence="2">Uncharacterized protein</fullName>
    </submittedName>
</protein>
<feature type="transmembrane region" description="Helical" evidence="1">
    <location>
        <begin position="6"/>
        <end position="27"/>
    </location>
</feature>
<dbReference type="STRING" id="1307761.L21SP2_2563"/>
<dbReference type="KEGG" id="slr:L21SP2_2563"/>
<accession>V5WJT0</accession>
<keyword evidence="3" id="KW-1185">Reference proteome</keyword>